<keyword evidence="2" id="KW-1185">Reference proteome</keyword>
<name>E0CU33_VITVI</name>
<evidence type="ECO:0000313" key="1">
    <source>
        <dbReference type="EMBL" id="CBI22099.3"/>
    </source>
</evidence>
<sequence length="95" mass="10173">MVGQPSPAHYRVTEITFAGRSSLCSKAFDHSFSKHCSRSISEFKPSSTSPWRGGFSNGNDLGAGMRDIPGSILLTGASYFMAFSCGWATVGLHHS</sequence>
<protein>
    <submittedName>
        <fullName evidence="1">Uncharacterized protein</fullName>
    </submittedName>
</protein>
<dbReference type="EMBL" id="FN595235">
    <property type="protein sequence ID" value="CBI22099.3"/>
    <property type="molecule type" value="Genomic_DNA"/>
</dbReference>
<dbReference type="PaxDb" id="29760-VIT_12s0028g00480.t01"/>
<dbReference type="HOGENOM" id="CLU_2377034_0_0_1"/>
<gene>
    <name evidence="1" type="ordered locus">VIT_12s0028g00480</name>
</gene>
<evidence type="ECO:0000313" key="2">
    <source>
        <dbReference type="Proteomes" id="UP000009183"/>
    </source>
</evidence>
<dbReference type="InParanoid" id="E0CU33"/>
<dbReference type="AlphaFoldDB" id="E0CU33"/>
<dbReference type="Proteomes" id="UP000009183">
    <property type="component" value="Chromosome 12"/>
</dbReference>
<accession>E0CU33</accession>
<organism evidence="1 2">
    <name type="scientific">Vitis vinifera</name>
    <name type="common">Grape</name>
    <dbReference type="NCBI Taxonomy" id="29760"/>
    <lineage>
        <taxon>Eukaryota</taxon>
        <taxon>Viridiplantae</taxon>
        <taxon>Streptophyta</taxon>
        <taxon>Embryophyta</taxon>
        <taxon>Tracheophyta</taxon>
        <taxon>Spermatophyta</taxon>
        <taxon>Magnoliopsida</taxon>
        <taxon>eudicotyledons</taxon>
        <taxon>Gunneridae</taxon>
        <taxon>Pentapetalae</taxon>
        <taxon>rosids</taxon>
        <taxon>Vitales</taxon>
        <taxon>Vitaceae</taxon>
        <taxon>Viteae</taxon>
        <taxon>Vitis</taxon>
    </lineage>
</organism>
<proteinExistence type="predicted"/>
<reference evidence="2" key="1">
    <citation type="journal article" date="2007" name="Nature">
        <title>The grapevine genome sequence suggests ancestral hexaploidization in major angiosperm phyla.</title>
        <authorList>
            <consortium name="The French-Italian Public Consortium for Grapevine Genome Characterization."/>
            <person name="Jaillon O."/>
            <person name="Aury J.-M."/>
            <person name="Noel B."/>
            <person name="Policriti A."/>
            <person name="Clepet C."/>
            <person name="Casagrande A."/>
            <person name="Choisne N."/>
            <person name="Aubourg S."/>
            <person name="Vitulo N."/>
            <person name="Jubin C."/>
            <person name="Vezzi A."/>
            <person name="Legeai F."/>
            <person name="Hugueney P."/>
            <person name="Dasilva C."/>
            <person name="Horner D."/>
            <person name="Mica E."/>
            <person name="Jublot D."/>
            <person name="Poulain J."/>
            <person name="Bruyere C."/>
            <person name="Billault A."/>
            <person name="Segurens B."/>
            <person name="Gouyvenoux M."/>
            <person name="Ugarte E."/>
            <person name="Cattonaro F."/>
            <person name="Anthouard V."/>
            <person name="Vico V."/>
            <person name="Del Fabbro C."/>
            <person name="Alaux M."/>
            <person name="Di Gaspero G."/>
            <person name="Dumas V."/>
            <person name="Felice N."/>
            <person name="Paillard S."/>
            <person name="Juman I."/>
            <person name="Moroldo M."/>
            <person name="Scalabrin S."/>
            <person name="Canaguier A."/>
            <person name="Le Clainche I."/>
            <person name="Malacrida G."/>
            <person name="Durand E."/>
            <person name="Pesole G."/>
            <person name="Laucou V."/>
            <person name="Chatelet P."/>
            <person name="Merdinoglu D."/>
            <person name="Delledonne M."/>
            <person name="Pezzotti M."/>
            <person name="Lecharny A."/>
            <person name="Scarpelli C."/>
            <person name="Artiguenave F."/>
            <person name="Pe M.E."/>
            <person name="Valle G."/>
            <person name="Morgante M."/>
            <person name="Caboche M."/>
            <person name="Adam-Blondon A.-F."/>
            <person name="Weissenbach J."/>
            <person name="Quetier F."/>
            <person name="Wincker P."/>
        </authorList>
    </citation>
    <scope>NUCLEOTIDE SEQUENCE [LARGE SCALE GENOMIC DNA]</scope>
    <source>
        <strain evidence="2">cv. Pinot noir / PN40024</strain>
    </source>
</reference>